<dbReference type="InterPro" id="IPR023353">
    <property type="entry name" value="LemA-like_dom_sf"/>
</dbReference>
<proteinExistence type="inferred from homology"/>
<dbReference type="Pfam" id="PF04011">
    <property type="entry name" value="LemA"/>
    <property type="match status" value="1"/>
</dbReference>
<comment type="subcellular location">
    <subcellularLocation>
        <location evidence="1">Membrane</location>
        <topology evidence="1">Single-pass membrane protein</topology>
    </subcellularLocation>
</comment>
<comment type="caution">
    <text evidence="7">The sequence shown here is derived from an EMBL/GenBank/DDBJ whole genome shotgun (WGS) entry which is preliminary data.</text>
</comment>
<evidence type="ECO:0000256" key="1">
    <source>
        <dbReference type="ARBA" id="ARBA00004167"/>
    </source>
</evidence>
<dbReference type="PANTHER" id="PTHR34478">
    <property type="entry name" value="PROTEIN LEMA"/>
    <property type="match status" value="1"/>
</dbReference>
<sequence>MWGIIAVVALVVLFVGGIILLFNKLVRYRNRLDNAWHQIDVQLNRRADLIPNLVETVKGYAAHEKSTFEMVTKARSALMSAGSVGESAKAEGMVSEALKSLFAVAEAYPELKANQNFLALQEELSGTENKISYARQFYNDSVMAYDIARQKFPANVIAGIFRFNEPREYFEPETPGYKEVPKVDF</sequence>
<keyword evidence="5 6" id="KW-0472">Membrane</keyword>
<dbReference type="GO" id="GO:0016020">
    <property type="term" value="C:membrane"/>
    <property type="evidence" value="ECO:0007669"/>
    <property type="project" value="UniProtKB-SubCell"/>
</dbReference>
<reference evidence="7 8" key="1">
    <citation type="journal article" date="2017" name="ISME J.">
        <title>Potential for microbial H2 and metal transformations associated with novel bacteria and archaea in deep terrestrial subsurface sediments.</title>
        <authorList>
            <person name="Hernsdorf A.W."/>
            <person name="Amano Y."/>
            <person name="Miyakawa K."/>
            <person name="Ise K."/>
            <person name="Suzuki Y."/>
            <person name="Anantharaman K."/>
            <person name="Probst A."/>
            <person name="Burstein D."/>
            <person name="Thomas B.C."/>
            <person name="Banfield J.F."/>
        </authorList>
    </citation>
    <scope>NUCLEOTIDE SEQUENCE [LARGE SCALE GENOMIC DNA]</scope>
    <source>
        <strain evidence="7">HGW-Actinobacteria-3</strain>
    </source>
</reference>
<dbReference type="Proteomes" id="UP000233654">
    <property type="component" value="Unassembled WGS sequence"/>
</dbReference>
<dbReference type="Gene3D" id="1.20.1440.20">
    <property type="entry name" value="LemA-like domain"/>
    <property type="match status" value="1"/>
</dbReference>
<keyword evidence="4 6" id="KW-1133">Transmembrane helix</keyword>
<accession>A0A2N3G8A9</accession>
<evidence type="ECO:0000313" key="8">
    <source>
        <dbReference type="Proteomes" id="UP000233654"/>
    </source>
</evidence>
<dbReference type="EMBL" id="PHEX01000004">
    <property type="protein sequence ID" value="PKQ28834.1"/>
    <property type="molecule type" value="Genomic_DNA"/>
</dbReference>
<organism evidence="7 8">
    <name type="scientific">Candidatus Anoxymicrobium japonicum</name>
    <dbReference type="NCBI Taxonomy" id="2013648"/>
    <lineage>
        <taxon>Bacteria</taxon>
        <taxon>Bacillati</taxon>
        <taxon>Actinomycetota</taxon>
        <taxon>Candidatus Geothermincolia</taxon>
        <taxon>Candidatus Geothermincolales</taxon>
        <taxon>Candidatus Anoxymicrobiaceae</taxon>
        <taxon>Candidatus Anoxymicrobium</taxon>
    </lineage>
</organism>
<dbReference type="AlphaFoldDB" id="A0A2N3G8A9"/>
<evidence type="ECO:0000256" key="4">
    <source>
        <dbReference type="ARBA" id="ARBA00022989"/>
    </source>
</evidence>
<dbReference type="SUPFAM" id="SSF140478">
    <property type="entry name" value="LemA-like"/>
    <property type="match status" value="1"/>
</dbReference>
<protein>
    <recommendedName>
        <fullName evidence="9">LemA family protein</fullName>
    </recommendedName>
</protein>
<dbReference type="PANTHER" id="PTHR34478:SF2">
    <property type="entry name" value="MEMBRANE PROTEIN"/>
    <property type="match status" value="1"/>
</dbReference>
<gene>
    <name evidence="7" type="ORF">CVT63_00765</name>
</gene>
<dbReference type="InterPro" id="IPR007156">
    <property type="entry name" value="MamQ_LemA"/>
</dbReference>
<evidence type="ECO:0000256" key="2">
    <source>
        <dbReference type="ARBA" id="ARBA00008854"/>
    </source>
</evidence>
<evidence type="ECO:0000256" key="6">
    <source>
        <dbReference type="SAM" id="Phobius"/>
    </source>
</evidence>
<comment type="similarity">
    <text evidence="2">Belongs to the LemA family.</text>
</comment>
<feature type="transmembrane region" description="Helical" evidence="6">
    <location>
        <begin position="6"/>
        <end position="26"/>
    </location>
</feature>
<evidence type="ECO:0000256" key="5">
    <source>
        <dbReference type="ARBA" id="ARBA00023136"/>
    </source>
</evidence>
<evidence type="ECO:0008006" key="9">
    <source>
        <dbReference type="Google" id="ProtNLM"/>
    </source>
</evidence>
<evidence type="ECO:0000313" key="7">
    <source>
        <dbReference type="EMBL" id="PKQ28834.1"/>
    </source>
</evidence>
<name>A0A2N3G8A9_9ACTN</name>
<evidence type="ECO:0000256" key="3">
    <source>
        <dbReference type="ARBA" id="ARBA00022692"/>
    </source>
</evidence>
<keyword evidence="3 6" id="KW-0812">Transmembrane</keyword>